<keyword evidence="1" id="KW-0479">Metal-binding</keyword>
<dbReference type="RefSeq" id="WP_011803099.1">
    <property type="nucleotide sequence ID" value="NC_008781.1"/>
</dbReference>
<keyword evidence="5" id="KW-1185">Reference proteome</keyword>
<dbReference type="Proteomes" id="UP000000644">
    <property type="component" value="Chromosome"/>
</dbReference>
<protein>
    <submittedName>
        <fullName evidence="4">Zinc finger, SWIM domain protein</fullName>
    </submittedName>
</protein>
<keyword evidence="1" id="KW-0863">Zinc-finger</keyword>
<name>A1VTQ5_POLNA</name>
<dbReference type="EMBL" id="CP000529">
    <property type="protein sequence ID" value="ABM39033.1"/>
    <property type="molecule type" value="Genomic_DNA"/>
</dbReference>
<dbReference type="HOGENOM" id="CLU_051328_0_0_4"/>
<reference evidence="5" key="1">
    <citation type="journal article" date="2009" name="Environ. Microbiol.">
        <title>The genome of Polaromonas naphthalenivorans strain CJ2, isolated from coal tar-contaminated sediment, reveals physiological and metabolic versatility and evolution through extensive horizontal gene transfer.</title>
        <authorList>
            <person name="Yagi J.M."/>
            <person name="Sims D."/>
            <person name="Brettin T."/>
            <person name="Bruce D."/>
            <person name="Madsen E.L."/>
        </authorList>
    </citation>
    <scope>NUCLEOTIDE SEQUENCE [LARGE SCALE GENOMIC DNA]</scope>
    <source>
        <strain evidence="5">CJ2</strain>
    </source>
</reference>
<dbReference type="KEGG" id="pna:Pnap_3737"/>
<dbReference type="Pfam" id="PF04434">
    <property type="entry name" value="SWIM"/>
    <property type="match status" value="1"/>
</dbReference>
<evidence type="ECO:0000256" key="2">
    <source>
        <dbReference type="SAM" id="MobiDB-lite"/>
    </source>
</evidence>
<dbReference type="GO" id="GO:0008270">
    <property type="term" value="F:zinc ion binding"/>
    <property type="evidence" value="ECO:0007669"/>
    <property type="project" value="UniProtKB-KW"/>
</dbReference>
<dbReference type="eggNOG" id="COG4715">
    <property type="taxonomic scope" value="Bacteria"/>
</dbReference>
<dbReference type="STRING" id="365044.Pnap_3737"/>
<dbReference type="InterPro" id="IPR007527">
    <property type="entry name" value="Znf_SWIM"/>
</dbReference>
<feature type="domain" description="SWIM-type" evidence="3">
    <location>
        <begin position="52"/>
        <end position="85"/>
    </location>
</feature>
<organism evidence="4 5">
    <name type="scientific">Polaromonas naphthalenivorans (strain CJ2)</name>
    <dbReference type="NCBI Taxonomy" id="365044"/>
    <lineage>
        <taxon>Bacteria</taxon>
        <taxon>Pseudomonadati</taxon>
        <taxon>Pseudomonadota</taxon>
        <taxon>Betaproteobacteria</taxon>
        <taxon>Burkholderiales</taxon>
        <taxon>Comamonadaceae</taxon>
        <taxon>Polaromonas</taxon>
    </lineage>
</organism>
<feature type="region of interest" description="Disordered" evidence="2">
    <location>
        <begin position="111"/>
        <end position="141"/>
    </location>
</feature>
<accession>A1VTQ5</accession>
<dbReference type="AlphaFoldDB" id="A1VTQ5"/>
<evidence type="ECO:0000313" key="5">
    <source>
        <dbReference type="Proteomes" id="UP000000644"/>
    </source>
</evidence>
<feature type="compositionally biased region" description="Basic and acidic residues" evidence="2">
    <location>
        <begin position="111"/>
        <end position="123"/>
    </location>
</feature>
<proteinExistence type="predicted"/>
<sequence length="461" mass="49230">MELSAESVLALAPDAASAKAANGLVKPAKWPTLGANDTAIWGECQGSGSWPYQTQVDLSGPTFKCSCPSRKFPCKHGLALLLLRARDATLFQGNAPPAWVADWLSARTERVQKKQEKQDKQREQAASSAAPSAAALKTEQQRWTRMSAGAGELQQWLLDQVAHGLGSLGPHSRDTWETMAARLVDAKAPGLGQRLIAAAAGLMQGANWPEKTLRQLGMLQLACEAVTRRGDLSDTASADLRIMLGWPLDKDAVLAQSPAVVDEWLVLGVIQEERDNRLLERRVWLQGLRSGRRALLLDHAFGGQGFEQSWLCGAAQPAALAFYPSAAPLRALVAGGADASAGTDVAPAPASMPMQASAPNAQAGASADDEWRAIAERIAGNPWIPLHPLRCQQAIACRDSDTFSLHWAGQQLRLQVSEAAGWALLALSGGHPIAVMGEWDGEALRPLSAQGPDGVWNWSPL</sequence>
<feature type="compositionally biased region" description="Low complexity" evidence="2">
    <location>
        <begin position="124"/>
        <end position="135"/>
    </location>
</feature>
<evidence type="ECO:0000256" key="1">
    <source>
        <dbReference type="PROSITE-ProRule" id="PRU00325"/>
    </source>
</evidence>
<gene>
    <name evidence="4" type="ordered locus">Pnap_3737</name>
</gene>
<keyword evidence="1" id="KW-0862">Zinc</keyword>
<dbReference type="PROSITE" id="PS50966">
    <property type="entry name" value="ZF_SWIM"/>
    <property type="match status" value="1"/>
</dbReference>
<evidence type="ECO:0000313" key="4">
    <source>
        <dbReference type="EMBL" id="ABM39033.1"/>
    </source>
</evidence>
<evidence type="ECO:0000259" key="3">
    <source>
        <dbReference type="PROSITE" id="PS50966"/>
    </source>
</evidence>
<dbReference type="OrthoDB" id="9816340at2"/>